<keyword evidence="3 6" id="KW-0812">Transmembrane</keyword>
<dbReference type="RefSeq" id="WP_092595980.1">
    <property type="nucleotide sequence ID" value="NZ_FNFI01000003.1"/>
</dbReference>
<reference evidence="9" key="1">
    <citation type="submission" date="2016-10" db="EMBL/GenBank/DDBJ databases">
        <authorList>
            <person name="Varghese N."/>
            <person name="Submissions S."/>
        </authorList>
    </citation>
    <scope>NUCLEOTIDE SEQUENCE [LARGE SCALE GENOMIC DNA]</scope>
    <source>
        <strain evidence="9">CGMCC 1.8911</strain>
    </source>
</reference>
<evidence type="ECO:0000256" key="3">
    <source>
        <dbReference type="ARBA" id="ARBA00022692"/>
    </source>
</evidence>
<dbReference type="InterPro" id="IPR007267">
    <property type="entry name" value="GtrA_DPMS_TM"/>
</dbReference>
<feature type="transmembrane region" description="Helical" evidence="6">
    <location>
        <begin position="34"/>
        <end position="58"/>
    </location>
</feature>
<dbReference type="STRING" id="586411.SAMN05216187_103220"/>
<comment type="similarity">
    <text evidence="2">Belongs to the GtrA family.</text>
</comment>
<dbReference type="PANTHER" id="PTHR38459:SF1">
    <property type="entry name" value="PROPHAGE BACTOPRENOL-LINKED GLUCOSE TRANSLOCASE HOMOLOG"/>
    <property type="match status" value="1"/>
</dbReference>
<dbReference type="GO" id="GO:0005886">
    <property type="term" value="C:plasma membrane"/>
    <property type="evidence" value="ECO:0007669"/>
    <property type="project" value="TreeGrafter"/>
</dbReference>
<evidence type="ECO:0000313" key="9">
    <source>
        <dbReference type="Proteomes" id="UP000242700"/>
    </source>
</evidence>
<sequence>MQKLKEFTKYCMIACVGGILDLALFILLHTYTDIHIQVVNLISMFTGVTTNFILNYHYNFKAHSKFLKRYFSFLTIGTVGFIIVALLVLVFVQTMAWNAIIVKIGATMFATVIQYLLNRYISFRRYRV</sequence>
<dbReference type="Pfam" id="PF04138">
    <property type="entry name" value="GtrA_DPMS_TM"/>
    <property type="match status" value="1"/>
</dbReference>
<accession>A0A1G8XP27</accession>
<name>A0A1G8XP27_9STAP</name>
<proteinExistence type="inferred from homology"/>
<protein>
    <submittedName>
        <fullName evidence="8">Flippase GtrA (Transmembrane translocase of bactoprenol-linked glucose)</fullName>
    </submittedName>
</protein>
<evidence type="ECO:0000256" key="2">
    <source>
        <dbReference type="ARBA" id="ARBA00009399"/>
    </source>
</evidence>
<dbReference type="AlphaFoldDB" id="A0A1G8XP27"/>
<comment type="subcellular location">
    <subcellularLocation>
        <location evidence="1">Membrane</location>
        <topology evidence="1">Multi-pass membrane protein</topology>
    </subcellularLocation>
</comment>
<dbReference type="EMBL" id="FNFI01000003">
    <property type="protein sequence ID" value="SDJ91904.1"/>
    <property type="molecule type" value="Genomic_DNA"/>
</dbReference>
<feature type="transmembrane region" description="Helical" evidence="6">
    <location>
        <begin position="70"/>
        <end position="91"/>
    </location>
</feature>
<evidence type="ECO:0000256" key="1">
    <source>
        <dbReference type="ARBA" id="ARBA00004141"/>
    </source>
</evidence>
<feature type="transmembrane region" description="Helical" evidence="6">
    <location>
        <begin position="7"/>
        <end position="28"/>
    </location>
</feature>
<dbReference type="InterPro" id="IPR051401">
    <property type="entry name" value="GtrA_CellWall_Glycosyl"/>
</dbReference>
<evidence type="ECO:0000256" key="4">
    <source>
        <dbReference type="ARBA" id="ARBA00022989"/>
    </source>
</evidence>
<dbReference type="OrthoDB" id="2418036at2"/>
<organism evidence="8 9">
    <name type="scientific">Jeotgalicoccus aerolatus</name>
    <dbReference type="NCBI Taxonomy" id="709510"/>
    <lineage>
        <taxon>Bacteria</taxon>
        <taxon>Bacillati</taxon>
        <taxon>Bacillota</taxon>
        <taxon>Bacilli</taxon>
        <taxon>Bacillales</taxon>
        <taxon>Staphylococcaceae</taxon>
        <taxon>Jeotgalicoccus</taxon>
    </lineage>
</organism>
<feature type="domain" description="GtrA/DPMS transmembrane" evidence="7">
    <location>
        <begin position="9"/>
        <end position="123"/>
    </location>
</feature>
<dbReference type="GO" id="GO:0000271">
    <property type="term" value="P:polysaccharide biosynthetic process"/>
    <property type="evidence" value="ECO:0007669"/>
    <property type="project" value="InterPro"/>
</dbReference>
<feature type="transmembrane region" description="Helical" evidence="6">
    <location>
        <begin position="97"/>
        <end position="117"/>
    </location>
</feature>
<evidence type="ECO:0000313" key="8">
    <source>
        <dbReference type="EMBL" id="SDJ91904.1"/>
    </source>
</evidence>
<dbReference type="PANTHER" id="PTHR38459">
    <property type="entry name" value="PROPHAGE BACTOPRENOL-LINKED GLUCOSE TRANSLOCASE HOMOLOG"/>
    <property type="match status" value="1"/>
</dbReference>
<keyword evidence="5 6" id="KW-0472">Membrane</keyword>
<gene>
    <name evidence="8" type="ORF">SAMN05216187_103220</name>
</gene>
<evidence type="ECO:0000256" key="6">
    <source>
        <dbReference type="SAM" id="Phobius"/>
    </source>
</evidence>
<keyword evidence="4 6" id="KW-1133">Transmembrane helix</keyword>
<dbReference type="Proteomes" id="UP000242700">
    <property type="component" value="Unassembled WGS sequence"/>
</dbReference>
<evidence type="ECO:0000256" key="5">
    <source>
        <dbReference type="ARBA" id="ARBA00023136"/>
    </source>
</evidence>
<evidence type="ECO:0000259" key="7">
    <source>
        <dbReference type="Pfam" id="PF04138"/>
    </source>
</evidence>